<dbReference type="OrthoDB" id="341145at2157"/>
<evidence type="ECO:0000313" key="2">
    <source>
        <dbReference type="EMBL" id="ESP87934.1"/>
    </source>
</evidence>
<sequence>MSDSPFANPLLRYGIGLSGAVVIAFVALFFLEGATRWIALGIAALDAVVTPMVLKRAAT</sequence>
<dbReference type="RefSeq" id="WP_023394875.1">
    <property type="nucleotide sequence ID" value="NZ_ASGZ01000037.1"/>
</dbReference>
<keyword evidence="1" id="KW-0812">Transmembrane</keyword>
<dbReference type="STRING" id="1324957.K933_11476"/>
<gene>
    <name evidence="2" type="ORF">K933_11476</name>
</gene>
<organism evidence="2 3">
    <name type="scientific">Candidatus Halobonum tyrrellensis G22</name>
    <dbReference type="NCBI Taxonomy" id="1324957"/>
    <lineage>
        <taxon>Archaea</taxon>
        <taxon>Methanobacteriati</taxon>
        <taxon>Methanobacteriota</taxon>
        <taxon>Stenosarchaea group</taxon>
        <taxon>Halobacteria</taxon>
        <taxon>Halobacteriales</taxon>
        <taxon>Haloferacaceae</taxon>
        <taxon>Candidatus Halobonum</taxon>
    </lineage>
</organism>
<name>V4HJ41_9EURY</name>
<comment type="caution">
    <text evidence="2">The sequence shown here is derived from an EMBL/GenBank/DDBJ whole genome shotgun (WGS) entry which is preliminary data.</text>
</comment>
<protein>
    <submittedName>
        <fullName evidence="2">Uncharacterized protein</fullName>
    </submittedName>
</protein>
<keyword evidence="1" id="KW-0472">Membrane</keyword>
<feature type="transmembrane region" description="Helical" evidence="1">
    <location>
        <begin position="37"/>
        <end position="54"/>
    </location>
</feature>
<dbReference type="EMBL" id="ASGZ01000037">
    <property type="protein sequence ID" value="ESP87934.1"/>
    <property type="molecule type" value="Genomic_DNA"/>
</dbReference>
<evidence type="ECO:0000256" key="1">
    <source>
        <dbReference type="SAM" id="Phobius"/>
    </source>
</evidence>
<proteinExistence type="predicted"/>
<dbReference type="Proteomes" id="UP000017840">
    <property type="component" value="Unassembled WGS sequence"/>
</dbReference>
<keyword evidence="1" id="KW-1133">Transmembrane helix</keyword>
<keyword evidence="3" id="KW-1185">Reference proteome</keyword>
<accession>V4HJ41</accession>
<dbReference type="eggNOG" id="arCOG09075">
    <property type="taxonomic scope" value="Archaea"/>
</dbReference>
<dbReference type="AlphaFoldDB" id="V4HJ41"/>
<evidence type="ECO:0000313" key="3">
    <source>
        <dbReference type="Proteomes" id="UP000017840"/>
    </source>
</evidence>
<feature type="transmembrane region" description="Helical" evidence="1">
    <location>
        <begin position="12"/>
        <end position="31"/>
    </location>
</feature>
<reference evidence="2 3" key="1">
    <citation type="journal article" date="2013" name="Genome Announc.">
        <title>Draft Genome Sequence of 'Candidatus Halobonum tyrrellensis' Strain G22, Isolated from the Hypersaline Waters of Lake Tyrrell, Australia.</title>
        <authorList>
            <person name="Ugalde J.A."/>
            <person name="Narasingarao P."/>
            <person name="Kuo S."/>
            <person name="Podell S."/>
            <person name="Allen E.E."/>
        </authorList>
    </citation>
    <scope>NUCLEOTIDE SEQUENCE [LARGE SCALE GENOMIC DNA]</scope>
    <source>
        <strain evidence="2 3">G22</strain>
    </source>
</reference>